<dbReference type="Proteomes" id="UP000318567">
    <property type="component" value="Unassembled WGS sequence"/>
</dbReference>
<feature type="transmembrane region" description="Helical" evidence="1">
    <location>
        <begin position="69"/>
        <end position="92"/>
    </location>
</feature>
<proteinExistence type="predicted"/>
<protein>
    <recommendedName>
        <fullName evidence="5">Cobalt transporter</fullName>
    </recommendedName>
</protein>
<evidence type="ECO:0000313" key="4">
    <source>
        <dbReference type="Proteomes" id="UP000318567"/>
    </source>
</evidence>
<feature type="transmembrane region" description="Helical" evidence="1">
    <location>
        <begin position="104"/>
        <end position="123"/>
    </location>
</feature>
<reference evidence="3 4" key="1">
    <citation type="submission" date="2019-07" db="EMBL/GenBank/DDBJ databases">
        <authorList>
            <person name="Brisse S."/>
            <person name="Rodrigues C."/>
            <person name="Thorpe H."/>
        </authorList>
    </citation>
    <scope>NUCLEOTIDE SEQUENCE [LARGE SCALE GENOMIC DNA]</scope>
    <source>
        <strain evidence="3">SB6410</strain>
    </source>
</reference>
<dbReference type="InterPro" id="IPR012666">
    <property type="entry name" value="CbtA_put"/>
</dbReference>
<feature type="signal peptide" evidence="2">
    <location>
        <begin position="1"/>
        <end position="24"/>
    </location>
</feature>
<accession>A0A9Q9SAQ0</accession>
<evidence type="ECO:0008006" key="5">
    <source>
        <dbReference type="Google" id="ProtNLM"/>
    </source>
</evidence>
<feature type="transmembrane region" description="Helical" evidence="1">
    <location>
        <begin position="143"/>
        <end position="163"/>
    </location>
</feature>
<feature type="transmembrane region" description="Helical" evidence="1">
    <location>
        <begin position="217"/>
        <end position="235"/>
    </location>
</feature>
<keyword evidence="1" id="KW-1133">Transmembrane helix</keyword>
<name>A0A9Q9SAQ0_9ENTR</name>
<keyword evidence="2" id="KW-0732">Signal</keyword>
<feature type="chain" id="PRO_5040281981" description="Cobalt transporter" evidence="2">
    <location>
        <begin position="25"/>
        <end position="251"/>
    </location>
</feature>
<keyword evidence="1" id="KW-0812">Transmembrane</keyword>
<dbReference type="AlphaFoldDB" id="A0A9Q9SAQ0"/>
<gene>
    <name evidence="3" type="ORF">SB6410_02702</name>
</gene>
<evidence type="ECO:0000256" key="1">
    <source>
        <dbReference type="SAM" id="Phobius"/>
    </source>
</evidence>
<organism evidence="3 4">
    <name type="scientific">Klebsiella pasteurii</name>
    <dbReference type="NCBI Taxonomy" id="2587529"/>
    <lineage>
        <taxon>Bacteria</taxon>
        <taxon>Pseudomonadati</taxon>
        <taxon>Pseudomonadota</taxon>
        <taxon>Gammaproteobacteria</taxon>
        <taxon>Enterobacterales</taxon>
        <taxon>Enterobacteriaceae</taxon>
        <taxon>Klebsiella/Raoultella group</taxon>
        <taxon>Klebsiella</taxon>
    </lineage>
</organism>
<sequence length="251" mass="26901">MIGKLLFKGMMAGILAGLVAFAFAHHFGEPQVDRAIGLEKSMSAHAHQHGASADGEEEEVFSRQTQSGIGLMTGMALFGAALGGGLALAWAFSYQRFGPSNPRVLALCLALGGFLAMSLMPGLKYPPNPPAVGNPETIGYRTGLYFVMMLLSIGIVIAAAWLSHQLMPRLGRADAMMWATLFAVALMLAVCALMPTVNEVSDHFPADLLWRFRISSFGTHLVLWSVIGVVFGALAERPPATRGQRLAFRRG</sequence>
<evidence type="ECO:0000256" key="2">
    <source>
        <dbReference type="SAM" id="SignalP"/>
    </source>
</evidence>
<keyword evidence="1" id="KW-0472">Membrane</keyword>
<dbReference type="Pfam" id="PF09490">
    <property type="entry name" value="CbtA"/>
    <property type="match status" value="1"/>
</dbReference>
<feature type="transmembrane region" description="Helical" evidence="1">
    <location>
        <begin position="175"/>
        <end position="197"/>
    </location>
</feature>
<dbReference type="RefSeq" id="WP_142445745.1">
    <property type="nucleotide sequence ID" value="NZ_CABGGO010000025.1"/>
</dbReference>
<dbReference type="EMBL" id="CABGGO010000025">
    <property type="protein sequence ID" value="VUS66730.1"/>
    <property type="molecule type" value="Genomic_DNA"/>
</dbReference>
<evidence type="ECO:0000313" key="3">
    <source>
        <dbReference type="EMBL" id="VUS66730.1"/>
    </source>
</evidence>
<comment type="caution">
    <text evidence="3">The sequence shown here is derived from an EMBL/GenBank/DDBJ whole genome shotgun (WGS) entry which is preliminary data.</text>
</comment>